<evidence type="ECO:0000313" key="4">
    <source>
        <dbReference type="Proteomes" id="UP000494106"/>
    </source>
</evidence>
<dbReference type="OrthoDB" id="6617753at2759"/>
<evidence type="ECO:0000256" key="1">
    <source>
        <dbReference type="SAM" id="MobiDB-lite"/>
    </source>
</evidence>
<feature type="compositionally biased region" description="Polar residues" evidence="1">
    <location>
        <begin position="151"/>
        <end position="177"/>
    </location>
</feature>
<proteinExistence type="predicted"/>
<dbReference type="Pfam" id="PF10545">
    <property type="entry name" value="MADF_DNA_bdg"/>
    <property type="match status" value="1"/>
</dbReference>
<feature type="region of interest" description="Disordered" evidence="1">
    <location>
        <begin position="116"/>
        <end position="190"/>
    </location>
</feature>
<reference evidence="3 4" key="1">
    <citation type="submission" date="2020-04" db="EMBL/GenBank/DDBJ databases">
        <authorList>
            <person name="Wallbank WR R."/>
            <person name="Pardo Diaz C."/>
            <person name="Kozak K."/>
            <person name="Martin S."/>
            <person name="Jiggins C."/>
            <person name="Moest M."/>
            <person name="Warren A I."/>
            <person name="Byers J.R.P. K."/>
            <person name="Montejo-Kovacevich G."/>
            <person name="Yen C E."/>
        </authorList>
    </citation>
    <scope>NUCLEOTIDE SEQUENCE [LARGE SCALE GENOMIC DNA]</scope>
</reference>
<feature type="domain" description="MADF" evidence="2">
    <location>
        <begin position="15"/>
        <end position="113"/>
    </location>
</feature>
<dbReference type="PANTHER" id="PTHR21505">
    <property type="entry name" value="MADF DOMAIN-CONTAINING PROTEIN-RELATED"/>
    <property type="match status" value="1"/>
</dbReference>
<name>A0A8S1BKV2_ARCPL</name>
<dbReference type="EMBL" id="CADEBC010000733">
    <property type="protein sequence ID" value="CAB3260344.1"/>
    <property type="molecule type" value="Genomic_DNA"/>
</dbReference>
<dbReference type="AlphaFoldDB" id="A0A8S1BKV2"/>
<dbReference type="PANTHER" id="PTHR21505:SF8">
    <property type="entry name" value="DPT-YFP REPRESSOR BY OVEREXPRESSION, ISOFORM D-RELATED"/>
    <property type="match status" value="1"/>
</dbReference>
<dbReference type="InterPro" id="IPR006578">
    <property type="entry name" value="MADF-dom"/>
</dbReference>
<evidence type="ECO:0000259" key="2">
    <source>
        <dbReference type="PROSITE" id="PS51029"/>
    </source>
</evidence>
<sequence>MSEDERVGHRELLQDFIESYRNETCLWKTTCKDYHDRNKKNAAYDRLIEKYKPIDPNATRDTVVKNINNLRTTYKKELNKIKKSCKSGAGTDEIYKPRLWYFELLSFLYDQEVPRPSTSNIDDDEHETQSTTGIGSTSYDCPDSDRDTPTLAYSDNESDTPTPANRSDSERATSISSRVRPRPKKKKTLTEDVLKSVNDHFKRPKQPDNRFEVFGKNVGMKLQELPKKQRIIAEKIINETLFLAEMGSLTISHTNLVQSITGFRDYLAKSLR</sequence>
<gene>
    <name evidence="3" type="ORF">APLA_LOCUS17414</name>
</gene>
<evidence type="ECO:0000313" key="3">
    <source>
        <dbReference type="EMBL" id="CAB3260344.1"/>
    </source>
</evidence>
<accession>A0A8S1BKV2</accession>
<dbReference type="PROSITE" id="PS51029">
    <property type="entry name" value="MADF"/>
    <property type="match status" value="1"/>
</dbReference>
<dbReference type="SMART" id="SM00595">
    <property type="entry name" value="MADF"/>
    <property type="match status" value="1"/>
</dbReference>
<protein>
    <recommendedName>
        <fullName evidence="2">MADF domain-containing protein</fullName>
    </recommendedName>
</protein>
<feature type="compositionally biased region" description="Polar residues" evidence="1">
    <location>
        <begin position="129"/>
        <end position="139"/>
    </location>
</feature>
<comment type="caution">
    <text evidence="3">The sequence shown here is derived from an EMBL/GenBank/DDBJ whole genome shotgun (WGS) entry which is preliminary data.</text>
</comment>
<keyword evidence="4" id="KW-1185">Reference proteome</keyword>
<organism evidence="3 4">
    <name type="scientific">Arctia plantaginis</name>
    <name type="common">Wood tiger moth</name>
    <name type="synonym">Phalaena plantaginis</name>
    <dbReference type="NCBI Taxonomy" id="874455"/>
    <lineage>
        <taxon>Eukaryota</taxon>
        <taxon>Metazoa</taxon>
        <taxon>Ecdysozoa</taxon>
        <taxon>Arthropoda</taxon>
        <taxon>Hexapoda</taxon>
        <taxon>Insecta</taxon>
        <taxon>Pterygota</taxon>
        <taxon>Neoptera</taxon>
        <taxon>Endopterygota</taxon>
        <taxon>Lepidoptera</taxon>
        <taxon>Glossata</taxon>
        <taxon>Ditrysia</taxon>
        <taxon>Noctuoidea</taxon>
        <taxon>Erebidae</taxon>
        <taxon>Arctiinae</taxon>
        <taxon>Arctia</taxon>
    </lineage>
</organism>
<dbReference type="Proteomes" id="UP000494106">
    <property type="component" value="Unassembled WGS sequence"/>
</dbReference>